<feature type="transmembrane region" description="Helical" evidence="8">
    <location>
        <begin position="322"/>
        <end position="345"/>
    </location>
</feature>
<evidence type="ECO:0000256" key="8">
    <source>
        <dbReference type="SAM" id="Phobius"/>
    </source>
</evidence>
<keyword evidence="4 8" id="KW-0812">Transmembrane</keyword>
<keyword evidence="5 8" id="KW-1133">Transmembrane helix</keyword>
<proteinExistence type="predicted"/>
<feature type="transmembrane region" description="Helical" evidence="8">
    <location>
        <begin position="50"/>
        <end position="76"/>
    </location>
</feature>
<evidence type="ECO:0000256" key="3">
    <source>
        <dbReference type="ARBA" id="ARBA00022475"/>
    </source>
</evidence>
<feature type="region of interest" description="Disordered" evidence="7">
    <location>
        <begin position="518"/>
        <end position="549"/>
    </location>
</feature>
<feature type="transmembrane region" description="Helical" evidence="8">
    <location>
        <begin position="88"/>
        <end position="109"/>
    </location>
</feature>
<evidence type="ECO:0000256" key="1">
    <source>
        <dbReference type="ARBA" id="ARBA00004651"/>
    </source>
</evidence>
<dbReference type="InterPro" id="IPR010290">
    <property type="entry name" value="TM_effector"/>
</dbReference>
<feature type="transmembrane region" description="Helical" evidence="8">
    <location>
        <begin position="357"/>
        <end position="376"/>
    </location>
</feature>
<evidence type="ECO:0000256" key="4">
    <source>
        <dbReference type="ARBA" id="ARBA00022692"/>
    </source>
</evidence>
<accession>A0ABS2U5L0</accession>
<dbReference type="Gene3D" id="1.20.1250.20">
    <property type="entry name" value="MFS general substrate transporter like domains"/>
    <property type="match status" value="1"/>
</dbReference>
<comment type="subcellular location">
    <subcellularLocation>
        <location evidence="1">Cell membrane</location>
        <topology evidence="1">Multi-pass membrane protein</topology>
    </subcellularLocation>
</comment>
<evidence type="ECO:0000313" key="9">
    <source>
        <dbReference type="EMBL" id="MBM9510307.1"/>
    </source>
</evidence>
<gene>
    <name evidence="9" type="ORF">ITX44_38265</name>
</gene>
<feature type="region of interest" description="Disordered" evidence="7">
    <location>
        <begin position="414"/>
        <end position="433"/>
    </location>
</feature>
<organism evidence="9 10">
    <name type="scientific">Actinacidiphila acididurans</name>
    <dbReference type="NCBI Taxonomy" id="2784346"/>
    <lineage>
        <taxon>Bacteria</taxon>
        <taxon>Bacillati</taxon>
        <taxon>Actinomycetota</taxon>
        <taxon>Actinomycetes</taxon>
        <taxon>Kitasatosporales</taxon>
        <taxon>Streptomycetaceae</taxon>
        <taxon>Actinacidiphila</taxon>
    </lineage>
</organism>
<feature type="transmembrane region" description="Helical" evidence="8">
    <location>
        <begin position="269"/>
        <end position="287"/>
    </location>
</feature>
<dbReference type="SUPFAM" id="SSF103473">
    <property type="entry name" value="MFS general substrate transporter"/>
    <property type="match status" value="1"/>
</dbReference>
<keyword evidence="6 8" id="KW-0472">Membrane</keyword>
<sequence length="549" mass="56902">MPDDEAPRSAAPGTSAWAPLAGRVFRLLWIAQLASNLGTWMQTVGEQWLLVGHGALTVTLVQVAAGAPILLLALPAGVLADLTDRRRLLIGAQFAMAALAGCQAALALTGHLPPAALLGITFLLGCGSALNAPAWQAIQPGLVPRDLLAQASALGAVNMNTARAIGPALGGVLVAAAGAGWTFALNALSFLGIAAVLWRWRPAEPPPRAGQEREHVSAAMRAGSRYVRHAPRVRRILLRAALFVPGAAGMWALLPVVARQCLGLGSSGYGLLLGAVGLGAVGGAVLLPRVRRGQSAGRLLAGSGAAFAAVLATLAVTRSTVVAAAALVCAGVVWIVALSTLNASMQLTLPSWVRARGLAFYLAVFQGGQALGALGWGLVAAWAGLVPAMAGAAGFLLLGALSVRRWPPLDRIPPDPAPADAWPQPSLPAEPAPSGGPVLVLAEYTVEPSDAAAFRRAMSHVERSRRRTGATSWGLYQDAADPAHFVETFTVASWAEHLAQHHDRYTGLDHEFETRARRLLAGPPRITHALASPPSREPTSPRSSKESSP</sequence>
<dbReference type="CDD" id="cd06173">
    <property type="entry name" value="MFS_MefA_like"/>
    <property type="match status" value="1"/>
</dbReference>
<reference evidence="9 10" key="1">
    <citation type="submission" date="2021-01" db="EMBL/GenBank/DDBJ databases">
        <title>Streptomyces acididurans sp. nov., isolated from a peat swamp forest soil.</title>
        <authorList>
            <person name="Chantavorakit T."/>
            <person name="Duangmal K."/>
        </authorList>
    </citation>
    <scope>NUCLEOTIDE SEQUENCE [LARGE SCALE GENOMIC DNA]</scope>
    <source>
        <strain evidence="9 10">KK5PA1</strain>
    </source>
</reference>
<evidence type="ECO:0000313" key="10">
    <source>
        <dbReference type="Proteomes" id="UP000749040"/>
    </source>
</evidence>
<feature type="compositionally biased region" description="Low complexity" evidence="7">
    <location>
        <begin position="532"/>
        <end position="542"/>
    </location>
</feature>
<protein>
    <submittedName>
        <fullName evidence="9">MFS transporter</fullName>
    </submittedName>
</protein>
<dbReference type="PANTHER" id="PTHR23513:SF11">
    <property type="entry name" value="STAPHYLOFERRIN A TRANSPORTER"/>
    <property type="match status" value="1"/>
</dbReference>
<feature type="transmembrane region" description="Helical" evidence="8">
    <location>
        <begin position="382"/>
        <end position="403"/>
    </location>
</feature>
<feature type="transmembrane region" description="Helical" evidence="8">
    <location>
        <begin position="299"/>
        <end position="316"/>
    </location>
</feature>
<evidence type="ECO:0000256" key="5">
    <source>
        <dbReference type="ARBA" id="ARBA00022989"/>
    </source>
</evidence>
<dbReference type="RefSeq" id="WP_205364113.1">
    <property type="nucleotide sequence ID" value="NZ_JADKYB010000034.1"/>
</dbReference>
<feature type="transmembrane region" description="Helical" evidence="8">
    <location>
        <begin position="172"/>
        <end position="198"/>
    </location>
</feature>
<evidence type="ECO:0000256" key="7">
    <source>
        <dbReference type="SAM" id="MobiDB-lite"/>
    </source>
</evidence>
<dbReference type="Proteomes" id="UP000749040">
    <property type="component" value="Unassembled WGS sequence"/>
</dbReference>
<dbReference type="PANTHER" id="PTHR23513">
    <property type="entry name" value="INTEGRAL MEMBRANE EFFLUX PROTEIN-RELATED"/>
    <property type="match status" value="1"/>
</dbReference>
<comment type="caution">
    <text evidence="9">The sequence shown here is derived from an EMBL/GenBank/DDBJ whole genome shotgun (WGS) entry which is preliminary data.</text>
</comment>
<dbReference type="Pfam" id="PF05977">
    <property type="entry name" value="MFS_3"/>
    <property type="match status" value="1"/>
</dbReference>
<keyword evidence="3" id="KW-1003">Cell membrane</keyword>
<feature type="transmembrane region" description="Helical" evidence="8">
    <location>
        <begin position="236"/>
        <end position="257"/>
    </location>
</feature>
<dbReference type="EMBL" id="JADKYB010000034">
    <property type="protein sequence ID" value="MBM9510307.1"/>
    <property type="molecule type" value="Genomic_DNA"/>
</dbReference>
<name>A0ABS2U5L0_9ACTN</name>
<evidence type="ECO:0000256" key="6">
    <source>
        <dbReference type="ARBA" id="ARBA00023136"/>
    </source>
</evidence>
<keyword evidence="10" id="KW-1185">Reference proteome</keyword>
<evidence type="ECO:0000256" key="2">
    <source>
        <dbReference type="ARBA" id="ARBA00022448"/>
    </source>
</evidence>
<dbReference type="InterPro" id="IPR036259">
    <property type="entry name" value="MFS_trans_sf"/>
</dbReference>
<keyword evidence="2" id="KW-0813">Transport</keyword>